<keyword evidence="5 6" id="KW-0472">Membrane</keyword>
<dbReference type="GO" id="GO:0005886">
    <property type="term" value="C:plasma membrane"/>
    <property type="evidence" value="ECO:0007669"/>
    <property type="project" value="UniProtKB-SubCell"/>
</dbReference>
<keyword evidence="3 6" id="KW-0812">Transmembrane</keyword>
<protein>
    <recommendedName>
        <fullName evidence="6">Phosphatidylglycerol lysyltransferase</fullName>
        <ecNumber evidence="6">2.3.2.3</ecNumber>
    </recommendedName>
    <alternativeName>
        <fullName evidence="6">Lysylphosphatidylglycerol synthase</fullName>
    </alternativeName>
</protein>
<proteinExistence type="inferred from homology"/>
<dbReference type="EMBL" id="FNOP01000002">
    <property type="protein sequence ID" value="SDW48220.1"/>
    <property type="molecule type" value="Genomic_DNA"/>
</dbReference>
<dbReference type="RefSeq" id="WP_012938382.1">
    <property type="nucleotide sequence ID" value="NZ_CAMEFB010000018.1"/>
</dbReference>
<keyword evidence="6" id="KW-0808">Transferase</keyword>
<evidence type="ECO:0000256" key="5">
    <source>
        <dbReference type="ARBA" id="ARBA00023136"/>
    </source>
</evidence>
<organism evidence="7 8">
    <name type="scientific">Acidaminococcus fermentans</name>
    <dbReference type="NCBI Taxonomy" id="905"/>
    <lineage>
        <taxon>Bacteria</taxon>
        <taxon>Bacillati</taxon>
        <taxon>Bacillota</taxon>
        <taxon>Negativicutes</taxon>
        <taxon>Acidaminococcales</taxon>
        <taxon>Acidaminococcaceae</taxon>
        <taxon>Acidaminococcus</taxon>
    </lineage>
</organism>
<evidence type="ECO:0000256" key="3">
    <source>
        <dbReference type="ARBA" id="ARBA00022692"/>
    </source>
</evidence>
<dbReference type="GO" id="GO:0050071">
    <property type="term" value="F:phosphatidylglycerol lysyltransferase activity"/>
    <property type="evidence" value="ECO:0007669"/>
    <property type="project" value="UniProtKB-EC"/>
</dbReference>
<keyword evidence="6" id="KW-0046">Antibiotic resistance</keyword>
<dbReference type="Proteomes" id="UP000182379">
    <property type="component" value="Unassembled WGS sequence"/>
</dbReference>
<dbReference type="PANTHER" id="PTHR37693">
    <property type="entry name" value="PHOSPHATIDYLGLYCEROL LYSYLTRANSFERASE"/>
    <property type="match status" value="1"/>
</dbReference>
<dbReference type="GO" id="GO:0006629">
    <property type="term" value="P:lipid metabolic process"/>
    <property type="evidence" value="ECO:0007669"/>
    <property type="project" value="UniProtKB-KW"/>
</dbReference>
<reference evidence="7 8" key="1">
    <citation type="submission" date="2016-10" db="EMBL/GenBank/DDBJ databases">
        <authorList>
            <person name="Varghese N."/>
            <person name="Submissions S."/>
        </authorList>
    </citation>
    <scope>NUCLEOTIDE SEQUENCE [LARGE SCALE GENOMIC DNA]</scope>
    <source>
        <strain evidence="7 8">WCC6</strain>
    </source>
</reference>
<dbReference type="GeneID" id="78334754"/>
<dbReference type="PANTHER" id="PTHR37693:SF1">
    <property type="entry name" value="INTEGRAL MEMBRANE PROTEIN"/>
    <property type="match status" value="1"/>
</dbReference>
<dbReference type="OMA" id="PAQIAFM"/>
<keyword evidence="6" id="KW-0443">Lipid metabolism</keyword>
<dbReference type="GO" id="GO:0046677">
    <property type="term" value="P:response to antibiotic"/>
    <property type="evidence" value="ECO:0007669"/>
    <property type="project" value="UniProtKB-KW"/>
</dbReference>
<comment type="caution">
    <text evidence="7">The sequence shown here is derived from an EMBL/GenBank/DDBJ whole genome shotgun (WGS) entry which is preliminary data.</text>
</comment>
<feature type="transmembrane region" description="Helical" evidence="6">
    <location>
        <begin position="6"/>
        <end position="28"/>
    </location>
</feature>
<dbReference type="InterPro" id="IPR022791">
    <property type="entry name" value="L-PG_synthase/AglD"/>
</dbReference>
<sequence>MNKTLLRMLCVLFFVVILVSAGVLYFTFDVRALVYLTTFKWYYALLALGVLSVGLFFDATRLITLTRLSGEKMDYAHIFYAVFSNYFLALLTPGQGGGGIAMLMFMKRAGVPVAKSTLIVIVRTVFSILFLFLMMPLVFWFDPELVSWMPTSVIALVCAFFIGAPWLLWHLVMGGRLEKWLARFSRRFSPRVQEAIFLGYRDFQQAMFMLKDNPRQVLRAFLESGISLLFIYSVVPVFIKAFGIDLPLHIVMGRMCLINLVLYFTPTPGGSGVAEGGFLVLFNSLLPPGTAGVLAILWRFFCEYIPFTIGAVVTIKCFGLDILTKIRDRRDMDS</sequence>
<evidence type="ECO:0000256" key="4">
    <source>
        <dbReference type="ARBA" id="ARBA00022989"/>
    </source>
</evidence>
<evidence type="ECO:0000256" key="2">
    <source>
        <dbReference type="ARBA" id="ARBA00022475"/>
    </source>
</evidence>
<evidence type="ECO:0000313" key="8">
    <source>
        <dbReference type="Proteomes" id="UP000182379"/>
    </source>
</evidence>
<dbReference type="EC" id="2.3.2.3" evidence="6"/>
<keyword evidence="4 6" id="KW-1133">Transmembrane helix</keyword>
<feature type="transmembrane region" description="Helical" evidence="6">
    <location>
        <begin position="304"/>
        <end position="323"/>
    </location>
</feature>
<dbReference type="NCBIfam" id="TIGR00374">
    <property type="entry name" value="flippase-like domain"/>
    <property type="match status" value="1"/>
</dbReference>
<feature type="transmembrane region" description="Helical" evidence="6">
    <location>
        <begin position="153"/>
        <end position="173"/>
    </location>
</feature>
<keyword evidence="2" id="KW-1003">Cell membrane</keyword>
<feature type="transmembrane region" description="Helical" evidence="6">
    <location>
        <begin position="40"/>
        <end position="57"/>
    </location>
</feature>
<evidence type="ECO:0000256" key="6">
    <source>
        <dbReference type="RuleBase" id="RU363042"/>
    </source>
</evidence>
<name>A0A1H2TWN7_ACIFE</name>
<evidence type="ECO:0000256" key="1">
    <source>
        <dbReference type="ARBA" id="ARBA00004651"/>
    </source>
</evidence>
<comment type="subcellular location">
    <subcellularLocation>
        <location evidence="1 6">Cell membrane</location>
        <topology evidence="1 6">Multi-pass membrane protein</topology>
    </subcellularLocation>
</comment>
<gene>
    <name evidence="6" type="primary">mprF</name>
    <name evidence="7" type="ORF">SAMN05216495_10225</name>
</gene>
<feature type="transmembrane region" description="Helical" evidence="6">
    <location>
        <begin position="118"/>
        <end position="141"/>
    </location>
</feature>
<evidence type="ECO:0000313" key="7">
    <source>
        <dbReference type="EMBL" id="SDW48220.1"/>
    </source>
</evidence>
<dbReference type="AlphaFoldDB" id="A0A1H2TWN7"/>
<comment type="function">
    <text evidence="6">Catalyzes the transfer of a lysyl group from L-lysyl-tRNA(Lys) to membrane-bound phosphatidylglycerol (PG), which produces lysylphosphatidylglycerol (LPG), a major component of the bacterial membrane with a positive net charge. LPG synthesis contributes to bacterial virulence as it is involved in the resistance mechanism against cationic antimicrobial peptides (CAMP) produces by the host's immune system (defensins, cathelicidins) and by the competing microorganisms.</text>
</comment>
<accession>A0A1H2TWN7</accession>
<feature type="transmembrane region" description="Helical" evidence="6">
    <location>
        <begin position="77"/>
        <end position="106"/>
    </location>
</feature>
<comment type="similarity">
    <text evidence="6">Belongs to the LPG synthase family.</text>
</comment>
<feature type="transmembrane region" description="Helical" evidence="6">
    <location>
        <begin position="217"/>
        <end position="240"/>
    </location>
</feature>
<dbReference type="Pfam" id="PF03706">
    <property type="entry name" value="LPG_synthase_TM"/>
    <property type="match status" value="1"/>
</dbReference>
<comment type="catalytic activity">
    <reaction evidence="6">
        <text>L-lysyl-tRNA(Lys) + a 1,2-diacyl-sn-glycero-3-phospho-(1'-sn-glycerol) = a 1,2-diacyl-sn-glycero-3-phospho-1'-(3'-O-L-lysyl)-sn-glycerol + tRNA(Lys)</text>
        <dbReference type="Rhea" id="RHEA:10668"/>
        <dbReference type="Rhea" id="RHEA-COMP:9696"/>
        <dbReference type="Rhea" id="RHEA-COMP:9697"/>
        <dbReference type="ChEBI" id="CHEBI:64716"/>
        <dbReference type="ChEBI" id="CHEBI:75792"/>
        <dbReference type="ChEBI" id="CHEBI:78442"/>
        <dbReference type="ChEBI" id="CHEBI:78529"/>
        <dbReference type="EC" id="2.3.2.3"/>
    </reaction>
</comment>